<dbReference type="NCBIfam" id="TIGR04294">
    <property type="entry name" value="pre_pil_HX9DG"/>
    <property type="match status" value="1"/>
</dbReference>
<organism evidence="3 4">
    <name type="scientific">Bremerella cremea</name>
    <dbReference type="NCBI Taxonomy" id="1031537"/>
    <lineage>
        <taxon>Bacteria</taxon>
        <taxon>Pseudomonadati</taxon>
        <taxon>Planctomycetota</taxon>
        <taxon>Planctomycetia</taxon>
        <taxon>Pirellulales</taxon>
        <taxon>Pirellulaceae</taxon>
        <taxon>Bremerella</taxon>
    </lineage>
</organism>
<evidence type="ECO:0000256" key="1">
    <source>
        <dbReference type="SAM" id="Phobius"/>
    </source>
</evidence>
<dbReference type="EMBL" id="QPEX01000046">
    <property type="protein sequence ID" value="RCS40772.1"/>
    <property type="molecule type" value="Genomic_DNA"/>
</dbReference>
<reference evidence="3 4" key="1">
    <citation type="submission" date="2018-07" db="EMBL/GenBank/DDBJ databases">
        <title>Comparative genomes isolates from brazilian mangrove.</title>
        <authorList>
            <person name="De Araujo J.E."/>
            <person name="Taketani R.G."/>
            <person name="Silva M.C.P."/>
            <person name="Lourenco M.V."/>
            <person name="Oliveira V.M."/>
            <person name="Andreote F.D."/>
        </authorList>
    </citation>
    <scope>NUCLEOTIDE SEQUENCE [LARGE SCALE GENOMIC DNA]</scope>
    <source>
        <strain evidence="3 4">HEX PRIS-MGV</strain>
    </source>
</reference>
<dbReference type="AlphaFoldDB" id="A0A368KJM8"/>
<comment type="caution">
    <text evidence="3">The sequence shown here is derived from an EMBL/GenBank/DDBJ whole genome shotgun (WGS) entry which is preliminary data.</text>
</comment>
<proteinExistence type="predicted"/>
<dbReference type="NCBIfam" id="TIGR02532">
    <property type="entry name" value="IV_pilin_GFxxxE"/>
    <property type="match status" value="1"/>
</dbReference>
<dbReference type="Proteomes" id="UP000253562">
    <property type="component" value="Unassembled WGS sequence"/>
</dbReference>
<keyword evidence="1" id="KW-0472">Membrane</keyword>
<dbReference type="SUPFAM" id="SSF54523">
    <property type="entry name" value="Pili subunits"/>
    <property type="match status" value="1"/>
</dbReference>
<evidence type="ECO:0000313" key="4">
    <source>
        <dbReference type="Proteomes" id="UP000253562"/>
    </source>
</evidence>
<evidence type="ECO:0000313" key="3">
    <source>
        <dbReference type="EMBL" id="RCS40772.1"/>
    </source>
</evidence>
<dbReference type="PANTHER" id="PTHR30093:SF2">
    <property type="entry name" value="TYPE II SECRETION SYSTEM PROTEIN H"/>
    <property type="match status" value="1"/>
</dbReference>
<name>A0A368KJM8_9BACT</name>
<protein>
    <submittedName>
        <fullName evidence="3">DUF1559 domain-containing protein</fullName>
    </submittedName>
</protein>
<sequence length="341" mass="36792">MSVLRLAHSYDTHQHILKYSSIPMHKRLAFTLVELLVVIAIIGVLIALLLPAVQQAREAARRMQCTNNLKQLGLALHNYDAALGKFPPGGLGYPMVWSPQSQLLPYVEQGNLQDLLDFSKPPMAAFGGPTQNEEAAKVTIEMLLCPSDKDKVPGSLYGGISYPASMGSGINERNNSADDGSNANADGLIYSLSKNSFRDVIDGTSNTVVFSEHLLGDGTDSAPPTGDYRFRVIELSTSTQTTDSACTAANAPKWSGQRGSKWINGHLNDTLYNHWHGPNSIKPDCHNGYHNFALTSARSQHPGGVQVSLVDGSARFVAETIDLTIWRAIATRAGGEVTSGF</sequence>
<dbReference type="PANTHER" id="PTHR30093">
    <property type="entry name" value="GENERAL SECRETION PATHWAY PROTEIN G"/>
    <property type="match status" value="1"/>
</dbReference>
<dbReference type="Pfam" id="PF07596">
    <property type="entry name" value="SBP_bac_10"/>
    <property type="match status" value="1"/>
</dbReference>
<feature type="domain" description="DUF1559" evidence="2">
    <location>
        <begin position="54"/>
        <end position="323"/>
    </location>
</feature>
<dbReference type="InterPro" id="IPR045584">
    <property type="entry name" value="Pilin-like"/>
</dbReference>
<dbReference type="InterPro" id="IPR027558">
    <property type="entry name" value="Pre_pil_HX9DG_C"/>
</dbReference>
<keyword evidence="1" id="KW-0812">Transmembrane</keyword>
<keyword evidence="1" id="KW-1133">Transmembrane helix</keyword>
<dbReference type="InterPro" id="IPR012902">
    <property type="entry name" value="N_methyl_site"/>
</dbReference>
<evidence type="ECO:0000259" key="2">
    <source>
        <dbReference type="Pfam" id="PF07596"/>
    </source>
</evidence>
<dbReference type="InterPro" id="IPR011453">
    <property type="entry name" value="DUF1559"/>
</dbReference>
<dbReference type="Gene3D" id="3.30.700.10">
    <property type="entry name" value="Glycoprotein, Type 4 Pilin"/>
    <property type="match status" value="1"/>
</dbReference>
<gene>
    <name evidence="3" type="ORF">DTL42_25765</name>
</gene>
<dbReference type="Pfam" id="PF07963">
    <property type="entry name" value="N_methyl"/>
    <property type="match status" value="1"/>
</dbReference>
<feature type="transmembrane region" description="Helical" evidence="1">
    <location>
        <begin position="28"/>
        <end position="53"/>
    </location>
</feature>
<accession>A0A368KJM8</accession>